<dbReference type="SUPFAM" id="SSF53300">
    <property type="entry name" value="vWA-like"/>
    <property type="match status" value="1"/>
</dbReference>
<evidence type="ECO:0000256" key="7">
    <source>
        <dbReference type="SAM" id="Coils"/>
    </source>
</evidence>
<reference evidence="9" key="1">
    <citation type="submission" date="2022-10" db="EMBL/GenBank/DDBJ databases">
        <authorList>
            <person name="Chen Y."/>
            <person name="Dougan E. K."/>
            <person name="Chan C."/>
            <person name="Rhodes N."/>
            <person name="Thang M."/>
        </authorList>
    </citation>
    <scope>NUCLEOTIDE SEQUENCE</scope>
</reference>
<name>A0A9P1FXK5_9DINO</name>
<dbReference type="SUPFAM" id="SSF55811">
    <property type="entry name" value="Nudix"/>
    <property type="match status" value="1"/>
</dbReference>
<evidence type="ECO:0000313" key="12">
    <source>
        <dbReference type="Proteomes" id="UP001152797"/>
    </source>
</evidence>
<keyword evidence="12" id="KW-1185">Reference proteome</keyword>
<dbReference type="OrthoDB" id="417256at2759"/>
<proteinExistence type="predicted"/>
<keyword evidence="2" id="KW-0964">Secreted</keyword>
<evidence type="ECO:0000256" key="5">
    <source>
        <dbReference type="ARBA" id="ARBA00022729"/>
    </source>
</evidence>
<dbReference type="EMBL" id="CAMXCT020001699">
    <property type="protein sequence ID" value="CAL1145703.1"/>
    <property type="molecule type" value="Genomic_DNA"/>
</dbReference>
<dbReference type="InterPro" id="IPR015797">
    <property type="entry name" value="NUDIX_hydrolase-like_dom_sf"/>
</dbReference>
<dbReference type="InterPro" id="IPR004166">
    <property type="entry name" value="a-kinase_dom"/>
</dbReference>
<dbReference type="Gene3D" id="3.40.50.410">
    <property type="entry name" value="von Willebrand factor, type A domain"/>
    <property type="match status" value="1"/>
</dbReference>
<dbReference type="SUPFAM" id="SSF56112">
    <property type="entry name" value="Protein kinase-like (PK-like)"/>
    <property type="match status" value="1"/>
</dbReference>
<dbReference type="Gene3D" id="3.90.79.10">
    <property type="entry name" value="Nucleoside Triphosphate Pyrophosphohydrolase"/>
    <property type="match status" value="1"/>
</dbReference>
<evidence type="ECO:0000256" key="3">
    <source>
        <dbReference type="ARBA" id="ARBA00022527"/>
    </source>
</evidence>
<evidence type="ECO:0000313" key="10">
    <source>
        <dbReference type="EMBL" id="CAL1145703.1"/>
    </source>
</evidence>
<comment type="caution">
    <text evidence="9">The sequence shown here is derived from an EMBL/GenBank/DDBJ whole genome shotgun (WGS) entry which is preliminary data.</text>
</comment>
<accession>A0A9P1FXK5</accession>
<dbReference type="PANTHER" id="PTHR47763">
    <property type="entry name" value="ALPHA-PROTEIN KINASE VWKA"/>
    <property type="match status" value="1"/>
</dbReference>
<dbReference type="PROSITE" id="PS51158">
    <property type="entry name" value="ALPHA_KINASE"/>
    <property type="match status" value="1"/>
</dbReference>
<dbReference type="GO" id="GO:0005524">
    <property type="term" value="F:ATP binding"/>
    <property type="evidence" value="ECO:0007669"/>
    <property type="project" value="InterPro"/>
</dbReference>
<keyword evidence="3" id="KW-0723">Serine/threonine-protein kinase</keyword>
<protein>
    <submittedName>
        <fullName evidence="11">Alpha-protein kinase vwkA</fullName>
    </submittedName>
</protein>
<dbReference type="Pfam" id="PF25106">
    <property type="entry name" value="VWA_4"/>
    <property type="match status" value="1"/>
</dbReference>
<dbReference type="InterPro" id="IPR036465">
    <property type="entry name" value="vWFA_dom_sf"/>
</dbReference>
<dbReference type="CDD" id="cd00198">
    <property type="entry name" value="vWFA"/>
    <property type="match status" value="1"/>
</dbReference>
<dbReference type="EMBL" id="CAMXCT030001699">
    <property type="protein sequence ID" value="CAL4779640.1"/>
    <property type="molecule type" value="Genomic_DNA"/>
</dbReference>
<dbReference type="Gene3D" id="3.20.200.10">
    <property type="entry name" value="MHCK/EF2 kinase"/>
    <property type="match status" value="1"/>
</dbReference>
<dbReference type="InterPro" id="IPR056861">
    <property type="entry name" value="HMCN1-like_VWA"/>
</dbReference>
<evidence type="ECO:0000256" key="6">
    <source>
        <dbReference type="ARBA" id="ARBA00022777"/>
    </source>
</evidence>
<dbReference type="Proteomes" id="UP001152797">
    <property type="component" value="Unassembled WGS sequence"/>
</dbReference>
<keyword evidence="4" id="KW-0808">Transferase</keyword>
<feature type="domain" description="Alpha-type protein kinase" evidence="8">
    <location>
        <begin position="329"/>
        <end position="555"/>
    </location>
</feature>
<keyword evidence="6 11" id="KW-0418">Kinase</keyword>
<keyword evidence="5" id="KW-0732">Signal</keyword>
<evidence type="ECO:0000313" key="11">
    <source>
        <dbReference type="EMBL" id="CAL4779640.1"/>
    </source>
</evidence>
<reference evidence="10" key="2">
    <citation type="submission" date="2024-04" db="EMBL/GenBank/DDBJ databases">
        <authorList>
            <person name="Chen Y."/>
            <person name="Shah S."/>
            <person name="Dougan E. K."/>
            <person name="Thang M."/>
            <person name="Chan C."/>
        </authorList>
    </citation>
    <scope>NUCLEOTIDE SEQUENCE [LARGE SCALE GENOMIC DNA]</scope>
</reference>
<dbReference type="InterPro" id="IPR052969">
    <property type="entry name" value="Thr-specific_kinase-like"/>
</dbReference>
<gene>
    <name evidence="9" type="ORF">C1SCF055_LOCUS19166</name>
</gene>
<dbReference type="CDD" id="cd04515">
    <property type="entry name" value="Alpha_kinase"/>
    <property type="match status" value="1"/>
</dbReference>
<keyword evidence="7" id="KW-0175">Coiled coil</keyword>
<evidence type="ECO:0000256" key="1">
    <source>
        <dbReference type="ARBA" id="ARBA00004613"/>
    </source>
</evidence>
<dbReference type="SMART" id="SM00811">
    <property type="entry name" value="Alpha_kinase"/>
    <property type="match status" value="1"/>
</dbReference>
<evidence type="ECO:0000256" key="4">
    <source>
        <dbReference type="ARBA" id="ARBA00022679"/>
    </source>
</evidence>
<evidence type="ECO:0000259" key="8">
    <source>
        <dbReference type="PROSITE" id="PS51158"/>
    </source>
</evidence>
<evidence type="ECO:0000313" key="9">
    <source>
        <dbReference type="EMBL" id="CAI3992328.1"/>
    </source>
</evidence>
<comment type="subcellular location">
    <subcellularLocation>
        <location evidence="1">Secreted</location>
    </subcellularLocation>
</comment>
<dbReference type="AlphaFoldDB" id="A0A9P1FXK5"/>
<organism evidence="9">
    <name type="scientific">Cladocopium goreaui</name>
    <dbReference type="NCBI Taxonomy" id="2562237"/>
    <lineage>
        <taxon>Eukaryota</taxon>
        <taxon>Sar</taxon>
        <taxon>Alveolata</taxon>
        <taxon>Dinophyceae</taxon>
        <taxon>Suessiales</taxon>
        <taxon>Symbiodiniaceae</taxon>
        <taxon>Cladocopium</taxon>
    </lineage>
</organism>
<dbReference type="EMBL" id="CAMXCT010001699">
    <property type="protein sequence ID" value="CAI3992328.1"/>
    <property type="molecule type" value="Genomic_DNA"/>
</dbReference>
<dbReference type="Gene3D" id="3.30.200.20">
    <property type="entry name" value="Phosphorylase Kinase, domain 1"/>
    <property type="match status" value="1"/>
</dbReference>
<dbReference type="Pfam" id="PF02816">
    <property type="entry name" value="Alpha_kinase"/>
    <property type="match status" value="1"/>
</dbReference>
<dbReference type="InterPro" id="IPR011009">
    <property type="entry name" value="Kinase-like_dom_sf"/>
</dbReference>
<sequence>MFGSSPIFRGKQHQRGTMTEQMELSDLTREQLEEIIRRSQRRESLSGQKDVVKATAAVVRKASEKLQAEISEASQRAAKVKSVDACFVLDCTSSMGNQIKAAKEKIVEIQSRIVRSLGHGGNIRFSVVGYRDYDDYNHFEILPLTSNVKDVESFLSKLRATGGGDECEDVIGGLYQALHLDWQARTRIIYLVCDAPPHGTRFKCGGHNYQKYDSYPSDVKQWKIADNVMATSVKLNLNLVLLDYAYAVYGFPLLDRTFEVFSGLRQATSTAGLQTLVLQPDNTTDDFVQCILASTKETLSMTLTQSISDQSRARTEFAQAQADLSLHVKAYVSWTDWKKWPVQKVLVTSVNVIALTSDTNPTRVIQSFRVRNEPFASGSMRYAFPATSLDGNLRFVLKVHNEASKNVSSMTLADVKTQAYARLFAEEFSQRFPLAPVQFVDAWAIELPKWNIAKHATLEPFVAGVFEKYTSNTGFISSEAELAEAFCHFSWCQSGGQMMVTDLQGFGSAVFTDPQIHCVKHDFFSRGNLGKDGMDQFFLGHCCNDICHNLQLKKSPIQMGVASETVSIVSDKSGELSSRFSSHGPLVCEYCSSFVPLRDQGYVDLIGEYQAVMRPPCKKKVKKSSREFLLLDRSRNGGSLESPRLNFGLPLVRLDVGEAVQVAAARAVEEECGLTASFLRWHPVPITASASAWSSADSSFLIAHCFAWYCPPKEEHFPNPYEESFRWLCRKDLRDLARQRNLGLNFAREVLTPLEVAQTLIDQQLLHAPED</sequence>
<dbReference type="GO" id="GO:0004674">
    <property type="term" value="F:protein serine/threonine kinase activity"/>
    <property type="evidence" value="ECO:0007669"/>
    <property type="project" value="UniProtKB-KW"/>
</dbReference>
<dbReference type="PANTHER" id="PTHR47763:SF4">
    <property type="entry name" value="ALPHA-PROTEIN KINASE VWKA"/>
    <property type="match status" value="1"/>
</dbReference>
<feature type="coiled-coil region" evidence="7">
    <location>
        <begin position="56"/>
        <end position="83"/>
    </location>
</feature>
<evidence type="ECO:0000256" key="2">
    <source>
        <dbReference type="ARBA" id="ARBA00022525"/>
    </source>
</evidence>